<protein>
    <submittedName>
        <fullName evidence="1">Uncharacterized protein</fullName>
    </submittedName>
</protein>
<reference evidence="1 2" key="1">
    <citation type="submission" date="2018-01" db="EMBL/GenBank/DDBJ databases">
        <authorList>
            <person name="Clerissi C."/>
        </authorList>
    </citation>
    <scope>NUCLEOTIDE SEQUENCE [LARGE SCALE GENOMIC DNA]</scope>
    <source>
        <strain evidence="1">Cupriavidus taiwanensis STM 6160</strain>
    </source>
</reference>
<name>A0A375H626_9BURK</name>
<gene>
    <name evidence="1" type="ORF">CBM2607_12072</name>
</gene>
<accession>A0A375H626</accession>
<organism evidence="1 2">
    <name type="scientific">Cupriavidus neocaledonicus</name>
    <dbReference type="NCBI Taxonomy" id="1040979"/>
    <lineage>
        <taxon>Bacteria</taxon>
        <taxon>Pseudomonadati</taxon>
        <taxon>Pseudomonadota</taxon>
        <taxon>Betaproteobacteria</taxon>
        <taxon>Burkholderiales</taxon>
        <taxon>Burkholderiaceae</taxon>
        <taxon>Cupriavidus</taxon>
    </lineage>
</organism>
<sequence>MKICMAARRFRAPHMRDPIARKPAPGKGFP</sequence>
<dbReference type="Proteomes" id="UP000255168">
    <property type="component" value="Chromosome I"/>
</dbReference>
<evidence type="ECO:0000313" key="1">
    <source>
        <dbReference type="EMBL" id="SPD47132.1"/>
    </source>
</evidence>
<proteinExistence type="predicted"/>
<dbReference type="AlphaFoldDB" id="A0A375H626"/>
<evidence type="ECO:0000313" key="2">
    <source>
        <dbReference type="Proteomes" id="UP000255168"/>
    </source>
</evidence>
<dbReference type="EMBL" id="LT984806">
    <property type="protein sequence ID" value="SPD47132.1"/>
    <property type="molecule type" value="Genomic_DNA"/>
</dbReference>